<keyword evidence="3 8" id="KW-1133">Transmembrane helix</keyword>
<dbReference type="AlphaFoldDB" id="A0ABD2IMI6"/>
<dbReference type="Pfam" id="PF01490">
    <property type="entry name" value="Aa_trans"/>
    <property type="match status" value="2"/>
</dbReference>
<feature type="transmembrane region" description="Helical" evidence="8">
    <location>
        <begin position="179"/>
        <end position="204"/>
    </location>
</feature>
<evidence type="ECO:0000313" key="10">
    <source>
        <dbReference type="EMBL" id="KAL3081294.1"/>
    </source>
</evidence>
<feature type="transmembrane region" description="Helical" evidence="8">
    <location>
        <begin position="513"/>
        <end position="535"/>
    </location>
</feature>
<comment type="caution">
    <text evidence="10">The sequence shown here is derived from an EMBL/GenBank/DDBJ whole genome shotgun (WGS) entry which is preliminary data.</text>
</comment>
<feature type="domain" description="Amino acid transporter transmembrane" evidence="9">
    <location>
        <begin position="290"/>
        <end position="655"/>
    </location>
</feature>
<feature type="transmembrane region" description="Helical" evidence="8">
    <location>
        <begin position="148"/>
        <end position="167"/>
    </location>
</feature>
<keyword evidence="2 8" id="KW-0812">Transmembrane</keyword>
<feature type="transmembrane region" description="Helical" evidence="8">
    <location>
        <begin position="626"/>
        <end position="652"/>
    </location>
</feature>
<feature type="compositionally biased region" description="Basic and acidic residues" evidence="7">
    <location>
        <begin position="736"/>
        <end position="746"/>
    </location>
</feature>
<keyword evidence="5" id="KW-0325">Glycoprotein</keyword>
<dbReference type="EMBL" id="JBICBT010001137">
    <property type="protein sequence ID" value="KAL3081294.1"/>
    <property type="molecule type" value="Genomic_DNA"/>
</dbReference>
<keyword evidence="4 8" id="KW-0472">Membrane</keyword>
<evidence type="ECO:0000256" key="5">
    <source>
        <dbReference type="ARBA" id="ARBA00023180"/>
    </source>
</evidence>
<feature type="transmembrane region" description="Helical" evidence="8">
    <location>
        <begin position="397"/>
        <end position="416"/>
    </location>
</feature>
<comment type="subcellular location">
    <subcellularLocation>
        <location evidence="1">Membrane</location>
        <topology evidence="1">Multi-pass membrane protein</topology>
    </subcellularLocation>
</comment>
<evidence type="ECO:0000256" key="6">
    <source>
        <dbReference type="ARBA" id="ARBA00038166"/>
    </source>
</evidence>
<dbReference type="InterPro" id="IPR013057">
    <property type="entry name" value="AA_transpt_TM"/>
</dbReference>
<reference evidence="10 11" key="1">
    <citation type="submission" date="2024-10" db="EMBL/GenBank/DDBJ databases">
        <authorList>
            <person name="Kim D."/>
        </authorList>
    </citation>
    <scope>NUCLEOTIDE SEQUENCE [LARGE SCALE GENOMIC DNA]</scope>
    <source>
        <strain evidence="10">BH-2024</strain>
    </source>
</reference>
<name>A0ABD2IMI6_9BILA</name>
<feature type="transmembrane region" description="Helical" evidence="8">
    <location>
        <begin position="428"/>
        <end position="448"/>
    </location>
</feature>
<evidence type="ECO:0000256" key="1">
    <source>
        <dbReference type="ARBA" id="ARBA00004141"/>
    </source>
</evidence>
<gene>
    <name evidence="10" type="ORF">niasHT_039771</name>
</gene>
<feature type="region of interest" description="Disordered" evidence="7">
    <location>
        <begin position="716"/>
        <end position="746"/>
    </location>
</feature>
<accession>A0ABD2IMI6</accession>
<dbReference type="Proteomes" id="UP001620626">
    <property type="component" value="Unassembled WGS sequence"/>
</dbReference>
<protein>
    <recommendedName>
        <fullName evidence="9">Amino acid transporter transmembrane domain-containing protein</fullName>
    </recommendedName>
</protein>
<feature type="transmembrane region" description="Helical" evidence="8">
    <location>
        <begin position="295"/>
        <end position="315"/>
    </location>
</feature>
<evidence type="ECO:0000256" key="8">
    <source>
        <dbReference type="SAM" id="Phobius"/>
    </source>
</evidence>
<feature type="transmembrane region" description="Helical" evidence="8">
    <location>
        <begin position="364"/>
        <end position="385"/>
    </location>
</feature>
<dbReference type="PANTHER" id="PTHR16189:SF0">
    <property type="entry name" value="TRANSMEMBRANE PROTEIN 104"/>
    <property type="match status" value="1"/>
</dbReference>
<dbReference type="PANTHER" id="PTHR16189">
    <property type="entry name" value="TRANSMEMBRANE PROTEIN 104-RELATED"/>
    <property type="match status" value="1"/>
</dbReference>
<evidence type="ECO:0000313" key="11">
    <source>
        <dbReference type="Proteomes" id="UP001620626"/>
    </source>
</evidence>
<evidence type="ECO:0000256" key="4">
    <source>
        <dbReference type="ARBA" id="ARBA00023136"/>
    </source>
</evidence>
<keyword evidence="11" id="KW-1185">Reference proteome</keyword>
<evidence type="ECO:0000256" key="7">
    <source>
        <dbReference type="SAM" id="MobiDB-lite"/>
    </source>
</evidence>
<feature type="transmembrane region" description="Helical" evidence="8">
    <location>
        <begin position="673"/>
        <end position="692"/>
    </location>
</feature>
<dbReference type="Gene3D" id="1.20.1740.10">
    <property type="entry name" value="Amino acid/polyamine transporter I"/>
    <property type="match status" value="1"/>
</dbReference>
<feature type="region of interest" description="Disordered" evidence="7">
    <location>
        <begin position="60"/>
        <end position="136"/>
    </location>
</feature>
<dbReference type="GO" id="GO:0016020">
    <property type="term" value="C:membrane"/>
    <property type="evidence" value="ECO:0007669"/>
    <property type="project" value="UniProtKB-SubCell"/>
</dbReference>
<evidence type="ECO:0000256" key="2">
    <source>
        <dbReference type="ARBA" id="ARBA00022692"/>
    </source>
</evidence>
<organism evidence="10 11">
    <name type="scientific">Heterodera trifolii</name>
    <dbReference type="NCBI Taxonomy" id="157864"/>
    <lineage>
        <taxon>Eukaryota</taxon>
        <taxon>Metazoa</taxon>
        <taxon>Ecdysozoa</taxon>
        <taxon>Nematoda</taxon>
        <taxon>Chromadorea</taxon>
        <taxon>Rhabditida</taxon>
        <taxon>Tylenchina</taxon>
        <taxon>Tylenchomorpha</taxon>
        <taxon>Tylenchoidea</taxon>
        <taxon>Heteroderidae</taxon>
        <taxon>Heteroderinae</taxon>
        <taxon>Heterodera</taxon>
    </lineage>
</organism>
<comment type="similarity">
    <text evidence="6">Belongs to the TMEM104 family.</text>
</comment>
<sequence length="812" mass="90037">MLRICSPLSVCWWVSYKLTPNEFVCRFCKGKGREEADDGLFKEWDGMSFKFTSVPFAVQQQQRREEKKTETAANGPIGRGKNRKSGGERKRAVRESGEKGKREINKANAQEIPVGRRTEKKGHRSDRLRPMAEESVPSGQTFSATVGLLYVFNLIVGTGALALPRAFQTAGYLLGPLLLLISAFTSYVCATFIFESMAIANCVLRRAPPREHLQEGAFVVEEDMPSSADGEMSEVRVGSVVVDADGSTEQRFSFPANPAVASAYNQSQNERRGQTLTESDYEIERRVEISEMAHLFLGQSGTILSYLLLTIYLFGDLAVYSSTVPKSLMNVICSSLNVSAVSISPFSPCHSHPNDFFHSLSRFAVYRICIFAFLFFCLPMILMGITRTKWLQLATTLSRWTAFLLMIVLAIAQLAHNGPKGSPAPVNLHGFGSLFGVAVYAFMCHHSLPALITPIRNKHNLSAKLTSVYSLVFLFYCALSLSGAFTFAHVQDIYTINFLHDEQTGGLLRLTDYFLALFPVFMLTSSYVIVAITLCNNIRVLGTLFDRCKRVGGTDGRANASSVNEESEALLSDFAHQIGLSSPRPPHFRPFSPHSSSLPTLFKQLAIPFLVVAFPALISFSTDNVLLLASITGSFPGVGVQFVLPTLLVMGARRTLSVRLGPSTVPLPFRSPFAHWFWPFAILSWAFFAITVQHNHHTYTPYVLFLSIQPSPVNGQTIGGWKEQKGRGRGRRRKSGGGERNRPKRGGVEEVTLHHFTFCCCSSSVSRYASPFVRSFALLFLRPFPPAVSLLIDVKWVPSDSAFAHFWHSLFS</sequence>
<evidence type="ECO:0000259" key="9">
    <source>
        <dbReference type="Pfam" id="PF01490"/>
    </source>
</evidence>
<feature type="compositionally biased region" description="Basic and acidic residues" evidence="7">
    <location>
        <begin position="85"/>
        <end position="105"/>
    </location>
</feature>
<evidence type="ECO:0000256" key="3">
    <source>
        <dbReference type="ARBA" id="ARBA00022989"/>
    </source>
</evidence>
<feature type="domain" description="Amino acid transporter transmembrane" evidence="9">
    <location>
        <begin position="142"/>
        <end position="196"/>
    </location>
</feature>
<proteinExistence type="inferred from homology"/>
<feature type="transmembrane region" description="Helical" evidence="8">
    <location>
        <begin position="468"/>
        <end position="490"/>
    </location>
</feature>